<dbReference type="Pfam" id="PF00866">
    <property type="entry name" value="Ring_hydroxyl_B"/>
    <property type="match status" value="1"/>
</dbReference>
<protein>
    <submittedName>
        <fullName evidence="3">Aromatic-ring-hydroxylating dioxygenase subunit beta</fullName>
    </submittedName>
</protein>
<dbReference type="CDD" id="cd00667">
    <property type="entry name" value="ring_hydroxylating_dioxygenases_beta"/>
    <property type="match status" value="1"/>
</dbReference>
<gene>
    <name evidence="3" type="ORF">Amac_042960</name>
</gene>
<dbReference type="GO" id="GO:0019380">
    <property type="term" value="P:3-phenylpropionate catabolic process"/>
    <property type="evidence" value="ECO:0007669"/>
    <property type="project" value="TreeGrafter"/>
</dbReference>
<dbReference type="SUPFAM" id="SSF54427">
    <property type="entry name" value="NTF2-like"/>
    <property type="match status" value="1"/>
</dbReference>
<dbReference type="PANTHER" id="PTHR41534">
    <property type="entry name" value="BLR3401 PROTEIN"/>
    <property type="match status" value="1"/>
</dbReference>
<evidence type="ECO:0000256" key="1">
    <source>
        <dbReference type="ARBA" id="ARBA00009570"/>
    </source>
</evidence>
<dbReference type="GO" id="GO:0051213">
    <property type="term" value="F:dioxygenase activity"/>
    <property type="evidence" value="ECO:0007669"/>
    <property type="project" value="UniProtKB-KW"/>
</dbReference>
<evidence type="ECO:0000256" key="2">
    <source>
        <dbReference type="ARBA" id="ARBA00023002"/>
    </source>
</evidence>
<evidence type="ECO:0000313" key="4">
    <source>
        <dbReference type="Proteomes" id="UP000331127"/>
    </source>
</evidence>
<dbReference type="PANTHER" id="PTHR41534:SF2">
    <property type="entry name" value="3-PHENYLPROPIONATE_CINNAMIC ACID DIOXYGENASE SUBUNIT BETA"/>
    <property type="match status" value="1"/>
</dbReference>
<dbReference type="AlphaFoldDB" id="A0A5M3WRG9"/>
<keyword evidence="4" id="KW-1185">Reference proteome</keyword>
<proteinExistence type="inferred from homology"/>
<dbReference type="EMBL" id="BLAE01000023">
    <property type="protein sequence ID" value="GES10699.1"/>
    <property type="molecule type" value="Genomic_DNA"/>
</dbReference>
<comment type="similarity">
    <text evidence="1">Belongs to the bacterial ring-hydroxylating dioxygenase beta subunit family.</text>
</comment>
<keyword evidence="2" id="KW-0560">Oxidoreductase</keyword>
<accession>A0A5M3WRG9</accession>
<dbReference type="InterPro" id="IPR032710">
    <property type="entry name" value="NTF2-like_dom_sf"/>
</dbReference>
<sequence>MTDMALLGDVTEFLLLEAELADAGAYEEWLALWDDPCTYWVPCNLDDYDPAKHVSIIYDDRARLEERCFRLTTGGAHSQEPRSKVCRVVGNIRVVNPEGEEGTVEATARAIMVELRLGRKSVYAARCHYTLRRTLSGFKLRSKKVVLLDADEPLGNMTFLI</sequence>
<evidence type="ECO:0000313" key="3">
    <source>
        <dbReference type="EMBL" id="GES10699.1"/>
    </source>
</evidence>
<keyword evidence="3" id="KW-0223">Dioxygenase</keyword>
<name>A0A5M3WRG9_9ACTN</name>
<organism evidence="3 4">
    <name type="scientific">Acrocarpospora macrocephala</name>
    <dbReference type="NCBI Taxonomy" id="150177"/>
    <lineage>
        <taxon>Bacteria</taxon>
        <taxon>Bacillati</taxon>
        <taxon>Actinomycetota</taxon>
        <taxon>Actinomycetes</taxon>
        <taxon>Streptosporangiales</taxon>
        <taxon>Streptosporangiaceae</taxon>
        <taxon>Acrocarpospora</taxon>
    </lineage>
</organism>
<dbReference type="InterPro" id="IPR000391">
    <property type="entry name" value="Rng_hydr_dOase-bsu"/>
</dbReference>
<comment type="caution">
    <text evidence="3">The sequence shown here is derived from an EMBL/GenBank/DDBJ whole genome shotgun (WGS) entry which is preliminary data.</text>
</comment>
<dbReference type="Proteomes" id="UP000331127">
    <property type="component" value="Unassembled WGS sequence"/>
</dbReference>
<reference evidence="3 4" key="1">
    <citation type="submission" date="2019-10" db="EMBL/GenBank/DDBJ databases">
        <title>Whole genome shotgun sequence of Acrocarpospora macrocephala NBRC 16266.</title>
        <authorList>
            <person name="Ichikawa N."/>
            <person name="Kimura A."/>
            <person name="Kitahashi Y."/>
            <person name="Komaki H."/>
            <person name="Oguchi A."/>
        </authorList>
    </citation>
    <scope>NUCLEOTIDE SEQUENCE [LARGE SCALE GENOMIC DNA]</scope>
    <source>
        <strain evidence="3 4">NBRC 16266</strain>
    </source>
</reference>
<dbReference type="Gene3D" id="3.10.450.50">
    <property type="match status" value="1"/>
</dbReference>